<dbReference type="Gene3D" id="3.10.20.10">
    <property type="match status" value="2"/>
</dbReference>
<keyword evidence="3" id="KW-1185">Reference proteome</keyword>
<evidence type="ECO:0000313" key="3">
    <source>
        <dbReference type="Proteomes" id="UP000032679"/>
    </source>
</evidence>
<dbReference type="EMBL" id="BALE01000024">
    <property type="protein sequence ID" value="GAN54540.1"/>
    <property type="molecule type" value="Genomic_DNA"/>
</dbReference>
<sequence>MEMSDKKLFVFYLGGAAPGANIEVHDVQFAVAERPEEAHAGLVARWFGTRGSLHIDAYGIVSWADGYSISLRPEPQARAPRLYFINMGGYEPGALREDHEFTFLVAHSPDEAKSKARHMLLPGRTHRHRDNFMEVDDCVPLDQIDGLHIHLTPCEEGSPVTAAWQGYERI</sequence>
<reference evidence="2 3" key="1">
    <citation type="submission" date="2012-10" db="EMBL/GenBank/DDBJ databases">
        <title>Genome sequencing of Tanticharoenia sakaeratensis NBRC 103193.</title>
        <authorList>
            <person name="Azuma Y."/>
            <person name="Hadano H."/>
            <person name="Hirakawa H."/>
            <person name="Matsushita K."/>
        </authorList>
    </citation>
    <scope>NUCLEOTIDE SEQUENCE [LARGE SCALE GENOMIC DNA]</scope>
    <source>
        <strain evidence="2 3">NBRC 103193</strain>
    </source>
</reference>
<dbReference type="Pfam" id="PF07566">
    <property type="entry name" value="DUF1543"/>
    <property type="match status" value="2"/>
</dbReference>
<organism evidence="2 3">
    <name type="scientific">Tanticharoenia sakaeratensis NBRC 103193</name>
    <dbReference type="NCBI Taxonomy" id="1231623"/>
    <lineage>
        <taxon>Bacteria</taxon>
        <taxon>Pseudomonadati</taxon>
        <taxon>Pseudomonadota</taxon>
        <taxon>Alphaproteobacteria</taxon>
        <taxon>Acetobacterales</taxon>
        <taxon>Acetobacteraceae</taxon>
        <taxon>Tanticharoenia</taxon>
    </lineage>
</organism>
<accession>A0A0D6MM84</accession>
<proteinExistence type="predicted"/>
<name>A0A0D6MM84_9PROT</name>
<dbReference type="InterPro" id="IPR011440">
    <property type="entry name" value="DUF1543"/>
</dbReference>
<dbReference type="STRING" id="1231623.Tasa_024_006"/>
<dbReference type="Proteomes" id="UP000032679">
    <property type="component" value="Unassembled WGS sequence"/>
</dbReference>
<dbReference type="AlphaFoldDB" id="A0A0D6MM84"/>
<evidence type="ECO:0000313" key="2">
    <source>
        <dbReference type="EMBL" id="GAN54540.1"/>
    </source>
</evidence>
<gene>
    <name evidence="2" type="ORF">Tasa_024_006</name>
</gene>
<feature type="domain" description="DUF1543" evidence="1">
    <location>
        <begin position="97"/>
        <end position="139"/>
    </location>
</feature>
<evidence type="ECO:0000259" key="1">
    <source>
        <dbReference type="Pfam" id="PF07566"/>
    </source>
</evidence>
<protein>
    <recommendedName>
        <fullName evidence="1">DUF1543 domain-containing protein</fullName>
    </recommendedName>
</protein>
<comment type="caution">
    <text evidence="2">The sequence shown here is derived from an EMBL/GenBank/DDBJ whole genome shotgun (WGS) entry which is preliminary data.</text>
</comment>
<feature type="domain" description="DUF1543" evidence="1">
    <location>
        <begin position="20"/>
        <end position="71"/>
    </location>
</feature>